<dbReference type="Proteomes" id="UP001276659">
    <property type="component" value="Unassembled WGS sequence"/>
</dbReference>
<dbReference type="AlphaFoldDB" id="A0AAD9ZA60"/>
<reference evidence="2" key="1">
    <citation type="submission" date="2022-11" db="EMBL/GenBank/DDBJ databases">
        <title>Chromosomal genome sequence assembly and mating type (MAT) locus characterization of the leprose asexual lichenized fungus Lepraria neglecta (Nyl.) Erichsen.</title>
        <authorList>
            <person name="Allen J.L."/>
            <person name="Pfeffer B."/>
        </authorList>
    </citation>
    <scope>NUCLEOTIDE SEQUENCE</scope>
    <source>
        <strain evidence="2">Allen 5258</strain>
    </source>
</reference>
<proteinExistence type="predicted"/>
<comment type="caution">
    <text evidence="2">The sequence shown here is derived from an EMBL/GenBank/DDBJ whole genome shotgun (WGS) entry which is preliminary data.</text>
</comment>
<dbReference type="EMBL" id="JASNWA010000007">
    <property type="protein sequence ID" value="KAK3172253.1"/>
    <property type="molecule type" value="Genomic_DNA"/>
</dbReference>
<dbReference type="SUPFAM" id="SSF53474">
    <property type="entry name" value="alpha/beta-Hydrolases"/>
    <property type="match status" value="1"/>
</dbReference>
<evidence type="ECO:0000256" key="1">
    <source>
        <dbReference type="SAM" id="SignalP"/>
    </source>
</evidence>
<evidence type="ECO:0008006" key="4">
    <source>
        <dbReference type="Google" id="ProtNLM"/>
    </source>
</evidence>
<dbReference type="Gene3D" id="3.40.50.1820">
    <property type="entry name" value="alpha/beta hydrolase"/>
    <property type="match status" value="1"/>
</dbReference>
<gene>
    <name evidence="2" type="ORF">OEA41_005573</name>
</gene>
<protein>
    <recommendedName>
        <fullName evidence="4">AB hydrolase-1 domain-containing protein</fullName>
    </recommendedName>
</protein>
<feature type="signal peptide" evidence="1">
    <location>
        <begin position="1"/>
        <end position="18"/>
    </location>
</feature>
<evidence type="ECO:0000313" key="3">
    <source>
        <dbReference type="Proteomes" id="UP001276659"/>
    </source>
</evidence>
<keyword evidence="3" id="KW-1185">Reference proteome</keyword>
<dbReference type="InterPro" id="IPR029058">
    <property type="entry name" value="AB_hydrolase_fold"/>
</dbReference>
<keyword evidence="1" id="KW-0732">Signal</keyword>
<sequence length="431" mass="46044">MYAQSALALVLLAGSATAKVCMNTTVPVDISARTGVFNIAVPQTNLDATTFIQNNTQQGRNFTEVALLDYVTTSGTYNISTQFCMPSANNATSPTVQVLTHGIGFDKTYWDSSYNNFNYSYVDIATDTYKYCTLSYDRLGIGNSSHGEPLNEIQSFLEVAALAELTTMLRNGTFPGFNQTFSKVTHVGHSFGSAQTYSLVNMYPNISDGIVLTGFSMNGSFVGFFGAGADFVQANLNQPFRFGNVDTATVEAVLNMFSLTDLVAGVDPAPGLNYPNGYLTNTNVNANQYLFFLPGYFDPGVLLAGEQTKQPVTIGELLTLGSLPMMNTYAGPVLVLTGCESPYYSVAITNVLTAFVANDLPYCGGNCLATGNASLPSIPAAVAMNFPMVPSINFTAYIQPNSGHGINFHYNATGAYGVINSFLNSKGLMSS</sequence>
<organism evidence="2 3">
    <name type="scientific">Lepraria neglecta</name>
    <dbReference type="NCBI Taxonomy" id="209136"/>
    <lineage>
        <taxon>Eukaryota</taxon>
        <taxon>Fungi</taxon>
        <taxon>Dikarya</taxon>
        <taxon>Ascomycota</taxon>
        <taxon>Pezizomycotina</taxon>
        <taxon>Lecanoromycetes</taxon>
        <taxon>OSLEUM clade</taxon>
        <taxon>Lecanoromycetidae</taxon>
        <taxon>Lecanorales</taxon>
        <taxon>Lecanorineae</taxon>
        <taxon>Stereocaulaceae</taxon>
        <taxon>Lepraria</taxon>
    </lineage>
</organism>
<name>A0AAD9ZA60_9LECA</name>
<evidence type="ECO:0000313" key="2">
    <source>
        <dbReference type="EMBL" id="KAK3172253.1"/>
    </source>
</evidence>
<feature type="chain" id="PRO_5042036878" description="AB hydrolase-1 domain-containing protein" evidence="1">
    <location>
        <begin position="19"/>
        <end position="431"/>
    </location>
</feature>
<accession>A0AAD9ZA60</accession>